<keyword evidence="3 6" id="KW-0812">Transmembrane</keyword>
<dbReference type="RefSeq" id="WP_270676878.1">
    <property type="nucleotide sequence ID" value="NZ_JAQFWP010000010.1"/>
</dbReference>
<feature type="transmembrane region" description="Helical" evidence="6">
    <location>
        <begin position="51"/>
        <end position="72"/>
    </location>
</feature>
<sequence>MLKRRNPAAKLVAALLVAAALAPVVDPVTPGVVLAAVVLLLPFAGIPARAALVLFPPLLLAAGSVAVVNLLYGDAGPMAALGLGVRLAAIALPCVLAVLTSDPTETADALVQRLRVPERPALGVLAALRLVPLLAEQWRTLTLARRARGLEAGGRPAAAVRLFAGKVFALLVRAVRTGTRLAAAMDARGFGTGPRTHARRSVWTGADTALLAATAAVLAAAYGLSLWLGAWRPLFA</sequence>
<dbReference type="InterPro" id="IPR003339">
    <property type="entry name" value="ABC/ECF_trnsptr_transmembrane"/>
</dbReference>
<dbReference type="Proteomes" id="UP001165685">
    <property type="component" value="Unassembled WGS sequence"/>
</dbReference>
<evidence type="ECO:0000313" key="8">
    <source>
        <dbReference type="Proteomes" id="UP001165685"/>
    </source>
</evidence>
<dbReference type="PANTHER" id="PTHR34857:SF2">
    <property type="entry name" value="SLL0384 PROTEIN"/>
    <property type="match status" value="1"/>
</dbReference>
<evidence type="ECO:0000256" key="4">
    <source>
        <dbReference type="ARBA" id="ARBA00022989"/>
    </source>
</evidence>
<evidence type="ECO:0000256" key="2">
    <source>
        <dbReference type="ARBA" id="ARBA00022475"/>
    </source>
</evidence>
<dbReference type="Pfam" id="PF02361">
    <property type="entry name" value="CbiQ"/>
    <property type="match status" value="1"/>
</dbReference>
<evidence type="ECO:0000256" key="1">
    <source>
        <dbReference type="ARBA" id="ARBA00004141"/>
    </source>
</evidence>
<evidence type="ECO:0000256" key="5">
    <source>
        <dbReference type="ARBA" id="ARBA00023136"/>
    </source>
</evidence>
<reference evidence="7" key="1">
    <citation type="submission" date="2023-01" db="EMBL/GenBank/DDBJ databases">
        <title>Draft genome sequence of Nocardiopsis sp. LSu2-4 isolated from halophytes.</title>
        <authorList>
            <person name="Duangmal K."/>
            <person name="Chantavorakit T."/>
        </authorList>
    </citation>
    <scope>NUCLEOTIDE SEQUENCE</scope>
    <source>
        <strain evidence="7">LSu2-4</strain>
    </source>
</reference>
<feature type="transmembrane region" description="Helical" evidence="6">
    <location>
        <begin position="209"/>
        <end position="230"/>
    </location>
</feature>
<gene>
    <name evidence="7" type="ORF">O4U47_07430</name>
</gene>
<evidence type="ECO:0000313" key="7">
    <source>
        <dbReference type="EMBL" id="MDA2804341.1"/>
    </source>
</evidence>
<name>A0ABT4TI48_9ACTN</name>
<evidence type="ECO:0000256" key="6">
    <source>
        <dbReference type="SAM" id="Phobius"/>
    </source>
</evidence>
<comment type="caution">
    <text evidence="7">The sequence shown here is derived from an EMBL/GenBank/DDBJ whole genome shotgun (WGS) entry which is preliminary data.</text>
</comment>
<evidence type="ECO:0000256" key="3">
    <source>
        <dbReference type="ARBA" id="ARBA00022692"/>
    </source>
</evidence>
<dbReference type="EMBL" id="JAQFWP010000010">
    <property type="protein sequence ID" value="MDA2804341.1"/>
    <property type="molecule type" value="Genomic_DNA"/>
</dbReference>
<organism evidence="7 8">
    <name type="scientific">Nocardiopsis suaedae</name>
    <dbReference type="NCBI Taxonomy" id="3018444"/>
    <lineage>
        <taxon>Bacteria</taxon>
        <taxon>Bacillati</taxon>
        <taxon>Actinomycetota</taxon>
        <taxon>Actinomycetes</taxon>
        <taxon>Streptosporangiales</taxon>
        <taxon>Nocardiopsidaceae</taxon>
        <taxon>Nocardiopsis</taxon>
    </lineage>
</organism>
<keyword evidence="4 6" id="KW-1133">Transmembrane helix</keyword>
<accession>A0ABT4TI48</accession>
<proteinExistence type="predicted"/>
<dbReference type="CDD" id="cd16914">
    <property type="entry name" value="EcfT"/>
    <property type="match status" value="1"/>
</dbReference>
<keyword evidence="8" id="KW-1185">Reference proteome</keyword>
<dbReference type="PANTHER" id="PTHR34857">
    <property type="entry name" value="SLL0384 PROTEIN"/>
    <property type="match status" value="1"/>
</dbReference>
<protein>
    <submittedName>
        <fullName evidence="7">Energy-coupling factor transporter transmembrane component T</fullName>
    </submittedName>
</protein>
<keyword evidence="2" id="KW-1003">Cell membrane</keyword>
<keyword evidence="5 6" id="KW-0472">Membrane</keyword>
<feature type="transmembrane region" description="Helical" evidence="6">
    <location>
        <begin position="79"/>
        <end position="100"/>
    </location>
</feature>
<dbReference type="InterPro" id="IPR051611">
    <property type="entry name" value="ECF_transporter_component"/>
</dbReference>
<comment type="subcellular location">
    <subcellularLocation>
        <location evidence="1">Membrane</location>
        <topology evidence="1">Multi-pass membrane protein</topology>
    </subcellularLocation>
</comment>